<gene>
    <name evidence="1" type="ORF">L6452_05851</name>
</gene>
<organism evidence="1 2">
    <name type="scientific">Arctium lappa</name>
    <name type="common">Greater burdock</name>
    <name type="synonym">Lappa major</name>
    <dbReference type="NCBI Taxonomy" id="4217"/>
    <lineage>
        <taxon>Eukaryota</taxon>
        <taxon>Viridiplantae</taxon>
        <taxon>Streptophyta</taxon>
        <taxon>Embryophyta</taxon>
        <taxon>Tracheophyta</taxon>
        <taxon>Spermatophyta</taxon>
        <taxon>Magnoliopsida</taxon>
        <taxon>eudicotyledons</taxon>
        <taxon>Gunneridae</taxon>
        <taxon>Pentapetalae</taxon>
        <taxon>asterids</taxon>
        <taxon>campanulids</taxon>
        <taxon>Asterales</taxon>
        <taxon>Asteraceae</taxon>
        <taxon>Carduoideae</taxon>
        <taxon>Cardueae</taxon>
        <taxon>Arctiinae</taxon>
        <taxon>Arctium</taxon>
    </lineage>
</organism>
<evidence type="ECO:0000313" key="2">
    <source>
        <dbReference type="Proteomes" id="UP001055879"/>
    </source>
</evidence>
<evidence type="ECO:0000313" key="1">
    <source>
        <dbReference type="EMBL" id="KAI3758292.1"/>
    </source>
</evidence>
<proteinExistence type="predicted"/>
<reference evidence="2" key="1">
    <citation type="journal article" date="2022" name="Mol. Ecol. Resour.">
        <title>The genomes of chicory, endive, great burdock and yacon provide insights into Asteraceae palaeo-polyploidization history and plant inulin production.</title>
        <authorList>
            <person name="Fan W."/>
            <person name="Wang S."/>
            <person name="Wang H."/>
            <person name="Wang A."/>
            <person name="Jiang F."/>
            <person name="Liu H."/>
            <person name="Zhao H."/>
            <person name="Xu D."/>
            <person name="Zhang Y."/>
        </authorList>
    </citation>
    <scope>NUCLEOTIDE SEQUENCE [LARGE SCALE GENOMIC DNA]</scope>
    <source>
        <strain evidence="2">cv. Niubang</strain>
    </source>
</reference>
<accession>A0ACB9EIL0</accession>
<protein>
    <submittedName>
        <fullName evidence="1">Uncharacterized protein</fullName>
    </submittedName>
</protein>
<name>A0ACB9EIL0_ARCLA</name>
<dbReference type="Proteomes" id="UP001055879">
    <property type="component" value="Linkage Group LG02"/>
</dbReference>
<dbReference type="EMBL" id="CM042048">
    <property type="protein sequence ID" value="KAI3758292.1"/>
    <property type="molecule type" value="Genomic_DNA"/>
</dbReference>
<sequence length="162" mass="18081">MAPSPMEPEASVQRKIVVLPSSEPEPVYFAGIVAPLSQDWNSPTVGKEVDMASTKKSEVLADMPKEVRRYDAHESNKDHSSNKPADNATCMTTFAYFVAPSYNVGITPQKIQSDPRQDSKHEEDKRKCIEKGRRKSEILFMSNMSKSICRKTMQSLVGDSIV</sequence>
<comment type="caution">
    <text evidence="1">The sequence shown here is derived from an EMBL/GenBank/DDBJ whole genome shotgun (WGS) entry which is preliminary data.</text>
</comment>
<reference evidence="1 2" key="2">
    <citation type="journal article" date="2022" name="Mol. Ecol. Resour.">
        <title>The genomes of chicory, endive, great burdock and yacon provide insights into Asteraceae paleo-polyploidization history and plant inulin production.</title>
        <authorList>
            <person name="Fan W."/>
            <person name="Wang S."/>
            <person name="Wang H."/>
            <person name="Wang A."/>
            <person name="Jiang F."/>
            <person name="Liu H."/>
            <person name="Zhao H."/>
            <person name="Xu D."/>
            <person name="Zhang Y."/>
        </authorList>
    </citation>
    <scope>NUCLEOTIDE SEQUENCE [LARGE SCALE GENOMIC DNA]</scope>
    <source>
        <strain evidence="2">cv. Niubang</strain>
    </source>
</reference>
<keyword evidence="2" id="KW-1185">Reference proteome</keyword>